<keyword evidence="2" id="KW-0805">Transcription regulation</keyword>
<evidence type="ECO:0000256" key="6">
    <source>
        <dbReference type="SAM" id="MobiDB-lite"/>
    </source>
</evidence>
<evidence type="ECO:0000256" key="3">
    <source>
        <dbReference type="ARBA" id="ARBA00023125"/>
    </source>
</evidence>
<feature type="compositionally biased region" description="Basic and acidic residues" evidence="6">
    <location>
        <begin position="677"/>
        <end position="699"/>
    </location>
</feature>
<dbReference type="CDD" id="cd00067">
    <property type="entry name" value="GAL4"/>
    <property type="match status" value="1"/>
</dbReference>
<feature type="compositionally biased region" description="Polar residues" evidence="6">
    <location>
        <begin position="701"/>
        <end position="711"/>
    </location>
</feature>
<dbReference type="PANTHER" id="PTHR47424">
    <property type="entry name" value="REGULATORY PROTEIN GAL4"/>
    <property type="match status" value="1"/>
</dbReference>
<dbReference type="Proteomes" id="UP001161757">
    <property type="component" value="Unassembled WGS sequence"/>
</dbReference>
<evidence type="ECO:0000256" key="1">
    <source>
        <dbReference type="ARBA" id="ARBA00022723"/>
    </source>
</evidence>
<dbReference type="GO" id="GO:0000978">
    <property type="term" value="F:RNA polymerase II cis-regulatory region sequence-specific DNA binding"/>
    <property type="evidence" value="ECO:0007669"/>
    <property type="project" value="TreeGrafter"/>
</dbReference>
<organism evidence="9 10">
    <name type="scientific">Exophiala dermatitidis</name>
    <name type="common">Black yeast-like fungus</name>
    <name type="synonym">Wangiella dermatitidis</name>
    <dbReference type="NCBI Taxonomy" id="5970"/>
    <lineage>
        <taxon>Eukaryota</taxon>
        <taxon>Fungi</taxon>
        <taxon>Dikarya</taxon>
        <taxon>Ascomycota</taxon>
        <taxon>Pezizomycotina</taxon>
        <taxon>Eurotiomycetes</taxon>
        <taxon>Chaetothyriomycetidae</taxon>
        <taxon>Chaetothyriales</taxon>
        <taxon>Herpotrichiellaceae</taxon>
        <taxon>Exophiala</taxon>
    </lineage>
</organism>
<sequence length="827" mass="91411">MPRPRVKDEDRKRVARACDRCKRRKEKCDGQQPCLLCKRRGRDPECVFTDAFSKRGAARAGGGPSPTSISTSSFPQLEQQTTNLSVTSAIPTSTSNQQAQQAQQAPQFQAQPPTDMSLQNGLLTGETSPHNDAEIAIESLLTLSGGTRSAAAKSPREGVVDDDPAADHAKTHRKYPHHETPYDMDGVVSKAPVPKLARLLRDGRGKFLFVGDSSNLAFVQNIRRLVKSEIGDCPLTSDPLRHAMCEVIPPRKPPTAFQAQHPKPSEAEALDLIKHYLLASSGLIDLFDPDEITEHLCAWTRDAAAETDFNSSIYYLVLAIGALTRSSSEADLELAEFYFQRGQEIGVSSFLEDPSVLTIQAYALITFYMLSAVRRNGAFMLMGIAVRAAYALGLHRGDISNLFEPRERMARERVWKSLRVLDLYMSGSLGRPPATSEVDGGSVSWNRSTGDYEDIQMKGRNKSATLRICFIFERILNEVYCRREVSVQLVESISRQYRDWTAQLPAGLQADSLDQKAGTEAPTLRQTIGITHLKGAYYWSIILLTRPFLIFKVSSKVKGRHDDDMAGNSVTMTLSEACIDAALRSIEIATDLVHMPGVPKRLFMIANIVFISAMVIGFAIFGDFDKSFPLLSSITQAESILAIMSKDDLSARRHDTITRHLHLAALEHIRRRDEKQLQKRRQDIHDIFGDPVEKDDGVRSNRPSTGNQTPAGPSVAGLQHNGRFDTAEPDVDPSAPPWQLRFDMPPESRGPILTTSGALAYAGEDSNDQPIPPLPRHDFGTMPPDTAYLSPDGSGVPSLPSYAEEFPLFSLMTEFDQLQDPFQMVGT</sequence>
<protein>
    <recommendedName>
        <fullName evidence="8">Zn(2)-C6 fungal-type domain-containing protein</fullName>
    </recommendedName>
</protein>
<dbReference type="SMART" id="SM00066">
    <property type="entry name" value="GAL4"/>
    <property type="match status" value="1"/>
</dbReference>
<dbReference type="AlphaFoldDB" id="A0AAN6ERB3"/>
<dbReference type="PROSITE" id="PS00463">
    <property type="entry name" value="ZN2_CY6_FUNGAL_1"/>
    <property type="match status" value="1"/>
</dbReference>
<dbReference type="InterPro" id="IPR007219">
    <property type="entry name" value="XnlR_reg_dom"/>
</dbReference>
<evidence type="ECO:0000313" key="9">
    <source>
        <dbReference type="EMBL" id="KAJ8990097.1"/>
    </source>
</evidence>
<dbReference type="GO" id="GO:0006351">
    <property type="term" value="P:DNA-templated transcription"/>
    <property type="evidence" value="ECO:0007669"/>
    <property type="project" value="InterPro"/>
</dbReference>
<feature type="compositionally biased region" description="Low complexity" evidence="6">
    <location>
        <begin position="97"/>
        <end position="113"/>
    </location>
</feature>
<dbReference type="Gene3D" id="4.10.240.10">
    <property type="entry name" value="Zn(2)-C6 fungal-type DNA-binding domain"/>
    <property type="match status" value="1"/>
</dbReference>
<keyword evidence="7" id="KW-0812">Transmembrane</keyword>
<evidence type="ECO:0000256" key="4">
    <source>
        <dbReference type="ARBA" id="ARBA00023163"/>
    </source>
</evidence>
<evidence type="ECO:0000256" key="7">
    <source>
        <dbReference type="SAM" id="Phobius"/>
    </source>
</evidence>
<dbReference type="InterPro" id="IPR001138">
    <property type="entry name" value="Zn2Cys6_DnaBD"/>
</dbReference>
<name>A0AAN6ERB3_EXODE</name>
<dbReference type="SUPFAM" id="SSF57701">
    <property type="entry name" value="Zn2/Cys6 DNA-binding domain"/>
    <property type="match status" value="1"/>
</dbReference>
<dbReference type="EMBL" id="JAJGCB010000012">
    <property type="protein sequence ID" value="KAJ8990097.1"/>
    <property type="molecule type" value="Genomic_DNA"/>
</dbReference>
<dbReference type="Pfam" id="PF04082">
    <property type="entry name" value="Fungal_trans"/>
    <property type="match status" value="1"/>
</dbReference>
<gene>
    <name evidence="9" type="ORF">HRR80_006228</name>
</gene>
<dbReference type="CDD" id="cd12148">
    <property type="entry name" value="fungal_TF_MHR"/>
    <property type="match status" value="1"/>
</dbReference>
<dbReference type="InterPro" id="IPR036864">
    <property type="entry name" value="Zn2-C6_fun-type_DNA-bd_sf"/>
</dbReference>
<comment type="caution">
    <text evidence="9">The sequence shown here is derived from an EMBL/GenBank/DDBJ whole genome shotgun (WGS) entry which is preliminary data.</text>
</comment>
<dbReference type="GO" id="GO:0005634">
    <property type="term" value="C:nucleus"/>
    <property type="evidence" value="ECO:0007669"/>
    <property type="project" value="TreeGrafter"/>
</dbReference>
<feature type="transmembrane region" description="Helical" evidence="7">
    <location>
        <begin position="536"/>
        <end position="555"/>
    </location>
</feature>
<dbReference type="Pfam" id="PF00172">
    <property type="entry name" value="Zn_clus"/>
    <property type="match status" value="1"/>
</dbReference>
<reference evidence="9" key="1">
    <citation type="submission" date="2023-01" db="EMBL/GenBank/DDBJ databases">
        <title>Exophiala dermititidis isolated from Cystic Fibrosis Patient.</title>
        <authorList>
            <person name="Kurbessoian T."/>
            <person name="Crocker A."/>
            <person name="Murante D."/>
            <person name="Hogan D.A."/>
            <person name="Stajich J.E."/>
        </authorList>
    </citation>
    <scope>NUCLEOTIDE SEQUENCE</scope>
    <source>
        <strain evidence="9">Ex8</strain>
    </source>
</reference>
<keyword evidence="3" id="KW-0238">DNA-binding</keyword>
<dbReference type="PANTHER" id="PTHR47424:SF9">
    <property type="entry name" value="TAH-2"/>
    <property type="match status" value="1"/>
</dbReference>
<dbReference type="GO" id="GO:0000435">
    <property type="term" value="P:positive regulation of transcription from RNA polymerase II promoter by galactose"/>
    <property type="evidence" value="ECO:0007669"/>
    <property type="project" value="TreeGrafter"/>
</dbReference>
<keyword evidence="7" id="KW-0472">Membrane</keyword>
<keyword evidence="5" id="KW-0539">Nucleus</keyword>
<dbReference type="SMART" id="SM00906">
    <property type="entry name" value="Fungal_trans"/>
    <property type="match status" value="1"/>
</dbReference>
<proteinExistence type="predicted"/>
<feature type="transmembrane region" description="Helical" evidence="7">
    <location>
        <begin position="602"/>
        <end position="621"/>
    </location>
</feature>
<keyword evidence="1" id="KW-0479">Metal-binding</keyword>
<feature type="compositionally biased region" description="Polar residues" evidence="6">
    <location>
        <begin position="114"/>
        <end position="129"/>
    </location>
</feature>
<feature type="compositionally biased region" description="Basic and acidic residues" evidence="6">
    <location>
        <begin position="154"/>
        <end position="169"/>
    </location>
</feature>
<feature type="region of interest" description="Disordered" evidence="6">
    <location>
        <begin position="147"/>
        <end position="186"/>
    </location>
</feature>
<dbReference type="PROSITE" id="PS50048">
    <property type="entry name" value="ZN2_CY6_FUNGAL_2"/>
    <property type="match status" value="1"/>
</dbReference>
<feature type="domain" description="Zn(2)-C6 fungal-type" evidence="8">
    <location>
        <begin position="17"/>
        <end position="48"/>
    </location>
</feature>
<dbReference type="InterPro" id="IPR051127">
    <property type="entry name" value="Fungal_SecMet_Regulators"/>
</dbReference>
<accession>A0AAN6ERB3</accession>
<dbReference type="GO" id="GO:0000981">
    <property type="term" value="F:DNA-binding transcription factor activity, RNA polymerase II-specific"/>
    <property type="evidence" value="ECO:0007669"/>
    <property type="project" value="InterPro"/>
</dbReference>
<feature type="region of interest" description="Disordered" evidence="6">
    <location>
        <begin position="56"/>
        <end position="129"/>
    </location>
</feature>
<feature type="compositionally biased region" description="Polar residues" evidence="6">
    <location>
        <begin position="74"/>
        <end position="96"/>
    </location>
</feature>
<evidence type="ECO:0000256" key="2">
    <source>
        <dbReference type="ARBA" id="ARBA00023015"/>
    </source>
</evidence>
<dbReference type="GO" id="GO:0008270">
    <property type="term" value="F:zinc ion binding"/>
    <property type="evidence" value="ECO:0007669"/>
    <property type="project" value="InterPro"/>
</dbReference>
<feature type="region of interest" description="Disordered" evidence="6">
    <location>
        <begin position="677"/>
        <end position="736"/>
    </location>
</feature>
<keyword evidence="7" id="KW-1133">Transmembrane helix</keyword>
<evidence type="ECO:0000259" key="8">
    <source>
        <dbReference type="PROSITE" id="PS50048"/>
    </source>
</evidence>
<evidence type="ECO:0000313" key="10">
    <source>
        <dbReference type="Proteomes" id="UP001161757"/>
    </source>
</evidence>
<keyword evidence="4" id="KW-0804">Transcription</keyword>
<evidence type="ECO:0000256" key="5">
    <source>
        <dbReference type="ARBA" id="ARBA00023242"/>
    </source>
</evidence>